<protein>
    <submittedName>
        <fullName evidence="1">DUF1491 family protein</fullName>
    </submittedName>
</protein>
<organism evidence="1 2">
    <name type="scientific">Novosphingobium jiangmenense</name>
    <dbReference type="NCBI Taxonomy" id="2791981"/>
    <lineage>
        <taxon>Bacteria</taxon>
        <taxon>Pseudomonadati</taxon>
        <taxon>Pseudomonadota</taxon>
        <taxon>Alphaproteobacteria</taxon>
        <taxon>Sphingomonadales</taxon>
        <taxon>Sphingomonadaceae</taxon>
        <taxon>Novosphingobium</taxon>
    </lineage>
</organism>
<accession>A0ABS0HFB7</accession>
<evidence type="ECO:0000313" key="1">
    <source>
        <dbReference type="EMBL" id="MBF9150960.1"/>
    </source>
</evidence>
<evidence type="ECO:0000313" key="2">
    <source>
        <dbReference type="Proteomes" id="UP000600799"/>
    </source>
</evidence>
<dbReference type="Pfam" id="PF07372">
    <property type="entry name" value="DUF1491"/>
    <property type="match status" value="1"/>
</dbReference>
<sequence>MDSRLPAHLEVQGLVRTVQAGGGFAMVLHKGERDGGTILLVILENQSLGVLYERMPDLDGRRKWRVSKAQVSDNKQEFEDYLDRRMRQDPDVWIVELTVADRERFVRDNLSPA</sequence>
<comment type="caution">
    <text evidence="1">The sequence shown here is derived from an EMBL/GenBank/DDBJ whole genome shotgun (WGS) entry which is preliminary data.</text>
</comment>
<dbReference type="EMBL" id="JADQDC010000004">
    <property type="protein sequence ID" value="MBF9150960.1"/>
    <property type="molecule type" value="Genomic_DNA"/>
</dbReference>
<reference evidence="1 2" key="1">
    <citation type="submission" date="2020-11" db="EMBL/GenBank/DDBJ databases">
        <title>The genome sequence of Novosphingobium sp. 1Y9A.</title>
        <authorList>
            <person name="Liu Y."/>
        </authorList>
    </citation>
    <scope>NUCLEOTIDE SEQUENCE [LARGE SCALE GENOMIC DNA]</scope>
    <source>
        <strain evidence="1 2">1Y9A</strain>
    </source>
</reference>
<keyword evidence="2" id="KW-1185">Reference proteome</keyword>
<name>A0ABS0HFB7_9SPHN</name>
<gene>
    <name evidence="1" type="ORF">I2488_08085</name>
</gene>
<dbReference type="Proteomes" id="UP000600799">
    <property type="component" value="Unassembled WGS sequence"/>
</dbReference>
<dbReference type="InterPro" id="IPR009964">
    <property type="entry name" value="DUF1491"/>
</dbReference>
<proteinExistence type="predicted"/>
<dbReference type="Gene3D" id="3.40.1530.20">
    <property type="entry name" value="Protein of unknown function (DUF1491)"/>
    <property type="match status" value="1"/>
</dbReference>